<dbReference type="InterPro" id="IPR026590">
    <property type="entry name" value="Ssirtuin_cat_dom"/>
</dbReference>
<organism evidence="15 16">
    <name type="scientific">Drosophila erecta</name>
    <name type="common">Fruit fly</name>
    <dbReference type="NCBI Taxonomy" id="7220"/>
    <lineage>
        <taxon>Eukaryota</taxon>
        <taxon>Metazoa</taxon>
        <taxon>Ecdysozoa</taxon>
        <taxon>Arthropoda</taxon>
        <taxon>Hexapoda</taxon>
        <taxon>Insecta</taxon>
        <taxon>Pterygota</taxon>
        <taxon>Neoptera</taxon>
        <taxon>Endopterygota</taxon>
        <taxon>Diptera</taxon>
        <taxon>Brachycera</taxon>
        <taxon>Muscomorpha</taxon>
        <taxon>Ephydroidea</taxon>
        <taxon>Drosophilidae</taxon>
        <taxon>Drosophila</taxon>
        <taxon>Sophophora</taxon>
    </lineage>
</organism>
<feature type="binding site" evidence="10">
    <location>
        <begin position="285"/>
        <end position="287"/>
    </location>
    <ligand>
        <name>NAD(+)</name>
        <dbReference type="ChEBI" id="CHEBI:57540"/>
    </ligand>
</feature>
<dbReference type="PIRSF" id="PIRSF037938">
    <property type="entry name" value="SIR2_euk"/>
    <property type="match status" value="1"/>
</dbReference>
<dbReference type="eggNOG" id="KOG2682">
    <property type="taxonomic scope" value="Eukaryota"/>
</dbReference>
<keyword evidence="3 8" id="KW-0479">Metal-binding</keyword>
<dbReference type="SUPFAM" id="SSF52467">
    <property type="entry name" value="DHS-like NAD/FAD-binding domain"/>
    <property type="match status" value="1"/>
</dbReference>
<dbReference type="GO" id="GO:0140774">
    <property type="term" value="F:NAD-dependent protein depalmitoylase activity"/>
    <property type="evidence" value="ECO:0007669"/>
    <property type="project" value="RHEA"/>
</dbReference>
<reference evidence="15 16" key="1">
    <citation type="journal article" date="2007" name="Nature">
        <title>Evolution of genes and genomes on the Drosophila phylogeny.</title>
        <authorList>
            <consortium name="Drosophila 12 Genomes Consortium"/>
            <person name="Clark A.G."/>
            <person name="Eisen M.B."/>
            <person name="Smith D.R."/>
            <person name="Bergman C.M."/>
            <person name="Oliver B."/>
            <person name="Markow T.A."/>
            <person name="Kaufman T.C."/>
            <person name="Kellis M."/>
            <person name="Gelbart W."/>
            <person name="Iyer V.N."/>
            <person name="Pollard D.A."/>
            <person name="Sackton T.B."/>
            <person name="Larracuente A.M."/>
            <person name="Singh N.D."/>
            <person name="Abad J.P."/>
            <person name="Abt D.N."/>
            <person name="Adryan B."/>
            <person name="Aguade M."/>
            <person name="Akashi H."/>
            <person name="Anderson W.W."/>
            <person name="Aquadro C.F."/>
            <person name="Ardell D.H."/>
            <person name="Arguello R."/>
            <person name="Artieri C.G."/>
            <person name="Barbash D.A."/>
            <person name="Barker D."/>
            <person name="Barsanti P."/>
            <person name="Batterham P."/>
            <person name="Batzoglou S."/>
            <person name="Begun D."/>
            <person name="Bhutkar A."/>
            <person name="Blanco E."/>
            <person name="Bosak S.A."/>
            <person name="Bradley R.K."/>
            <person name="Brand A.D."/>
            <person name="Brent M.R."/>
            <person name="Brooks A.N."/>
            <person name="Brown R.H."/>
            <person name="Butlin R.K."/>
            <person name="Caggese C."/>
            <person name="Calvi B.R."/>
            <person name="Bernardo de Carvalho A."/>
            <person name="Caspi A."/>
            <person name="Castrezana S."/>
            <person name="Celniker S.E."/>
            <person name="Chang J.L."/>
            <person name="Chapple C."/>
            <person name="Chatterji S."/>
            <person name="Chinwalla A."/>
            <person name="Civetta A."/>
            <person name="Clifton S.W."/>
            <person name="Comeron J.M."/>
            <person name="Costello J.C."/>
            <person name="Coyne J.A."/>
            <person name="Daub J."/>
            <person name="David R.G."/>
            <person name="Delcher A.L."/>
            <person name="Delehaunty K."/>
            <person name="Do C.B."/>
            <person name="Ebling H."/>
            <person name="Edwards K."/>
            <person name="Eickbush T."/>
            <person name="Evans J.D."/>
            <person name="Filipski A."/>
            <person name="Findeiss S."/>
            <person name="Freyhult E."/>
            <person name="Fulton L."/>
            <person name="Fulton R."/>
            <person name="Garcia A.C."/>
            <person name="Gardiner A."/>
            <person name="Garfield D.A."/>
            <person name="Garvin B.E."/>
            <person name="Gibson G."/>
            <person name="Gilbert D."/>
            <person name="Gnerre S."/>
            <person name="Godfrey J."/>
            <person name="Good R."/>
            <person name="Gotea V."/>
            <person name="Gravely B."/>
            <person name="Greenberg A.J."/>
            <person name="Griffiths-Jones S."/>
            <person name="Gross S."/>
            <person name="Guigo R."/>
            <person name="Gustafson E.A."/>
            <person name="Haerty W."/>
            <person name="Hahn M.W."/>
            <person name="Halligan D.L."/>
            <person name="Halpern A.L."/>
            <person name="Halter G.M."/>
            <person name="Han M.V."/>
            <person name="Heger A."/>
            <person name="Hillier L."/>
            <person name="Hinrichs A.S."/>
            <person name="Holmes I."/>
            <person name="Hoskins R.A."/>
            <person name="Hubisz M.J."/>
            <person name="Hultmark D."/>
            <person name="Huntley M.A."/>
            <person name="Jaffe D.B."/>
            <person name="Jagadeeshan S."/>
            <person name="Jeck W.R."/>
            <person name="Johnson J."/>
            <person name="Jones C.D."/>
            <person name="Jordan W.C."/>
            <person name="Karpen G.H."/>
            <person name="Kataoka E."/>
            <person name="Keightley P.D."/>
            <person name="Kheradpour P."/>
            <person name="Kirkness E.F."/>
            <person name="Koerich L.B."/>
            <person name="Kristiansen K."/>
            <person name="Kudrna D."/>
            <person name="Kulathinal R.J."/>
            <person name="Kumar S."/>
            <person name="Kwok R."/>
            <person name="Lander E."/>
            <person name="Langley C.H."/>
            <person name="Lapoint R."/>
            <person name="Lazzaro B.P."/>
            <person name="Lee S.J."/>
            <person name="Levesque L."/>
            <person name="Li R."/>
            <person name="Lin C.F."/>
            <person name="Lin M.F."/>
            <person name="Lindblad-Toh K."/>
            <person name="Llopart A."/>
            <person name="Long M."/>
            <person name="Low L."/>
            <person name="Lozovsky E."/>
            <person name="Lu J."/>
            <person name="Luo M."/>
            <person name="Machado C.A."/>
            <person name="Makalowski W."/>
            <person name="Marzo M."/>
            <person name="Matsuda M."/>
            <person name="Matzkin L."/>
            <person name="McAllister B."/>
            <person name="McBride C.S."/>
            <person name="McKernan B."/>
            <person name="McKernan K."/>
            <person name="Mendez-Lago M."/>
            <person name="Minx P."/>
            <person name="Mollenhauer M.U."/>
            <person name="Montooth K."/>
            <person name="Mount S.M."/>
            <person name="Mu X."/>
            <person name="Myers E."/>
            <person name="Negre B."/>
            <person name="Newfeld S."/>
            <person name="Nielsen R."/>
            <person name="Noor M.A."/>
            <person name="O'Grady P."/>
            <person name="Pachter L."/>
            <person name="Papaceit M."/>
            <person name="Parisi M.J."/>
            <person name="Parisi M."/>
            <person name="Parts L."/>
            <person name="Pedersen J.S."/>
            <person name="Pesole G."/>
            <person name="Phillippy A.M."/>
            <person name="Ponting C.P."/>
            <person name="Pop M."/>
            <person name="Porcelli D."/>
            <person name="Powell J.R."/>
            <person name="Prohaska S."/>
            <person name="Pruitt K."/>
            <person name="Puig M."/>
            <person name="Quesneville H."/>
            <person name="Ram K.R."/>
            <person name="Rand D."/>
            <person name="Rasmussen M.D."/>
            <person name="Reed L.K."/>
            <person name="Reenan R."/>
            <person name="Reily A."/>
            <person name="Remington K.A."/>
            <person name="Rieger T.T."/>
            <person name="Ritchie M.G."/>
            <person name="Robin C."/>
            <person name="Rogers Y.H."/>
            <person name="Rohde C."/>
            <person name="Rozas J."/>
            <person name="Rubenfield M.J."/>
            <person name="Ruiz A."/>
            <person name="Russo S."/>
            <person name="Salzberg S.L."/>
            <person name="Sanchez-Gracia A."/>
            <person name="Saranga D.J."/>
            <person name="Sato H."/>
            <person name="Schaeffer S.W."/>
            <person name="Schatz M.C."/>
            <person name="Schlenke T."/>
            <person name="Schwartz R."/>
            <person name="Segarra C."/>
            <person name="Singh R.S."/>
            <person name="Sirot L."/>
            <person name="Sirota M."/>
            <person name="Sisneros N.B."/>
            <person name="Smith C.D."/>
            <person name="Smith T.F."/>
            <person name="Spieth J."/>
            <person name="Stage D.E."/>
            <person name="Stark A."/>
            <person name="Stephan W."/>
            <person name="Strausberg R.L."/>
            <person name="Strempel S."/>
            <person name="Sturgill D."/>
            <person name="Sutton G."/>
            <person name="Sutton G.G."/>
            <person name="Tao W."/>
            <person name="Teichmann S."/>
            <person name="Tobari Y.N."/>
            <person name="Tomimura Y."/>
            <person name="Tsolas J.M."/>
            <person name="Valente V.L."/>
            <person name="Venter E."/>
            <person name="Venter J.C."/>
            <person name="Vicario S."/>
            <person name="Vieira F.G."/>
            <person name="Vilella A.J."/>
            <person name="Villasante A."/>
            <person name="Walenz B."/>
            <person name="Wang J."/>
            <person name="Wasserman M."/>
            <person name="Watts T."/>
            <person name="Wilson D."/>
            <person name="Wilson R.K."/>
            <person name="Wing R.A."/>
            <person name="Wolfner M.F."/>
            <person name="Wong A."/>
            <person name="Wong G.K."/>
            <person name="Wu C.I."/>
            <person name="Wu G."/>
            <person name="Yamamoto D."/>
            <person name="Yang H.P."/>
            <person name="Yang S.P."/>
            <person name="Yorke J.A."/>
            <person name="Yoshida K."/>
            <person name="Zdobnov E."/>
            <person name="Zhang P."/>
            <person name="Zhang Y."/>
            <person name="Zimin A.V."/>
            <person name="Baldwin J."/>
            <person name="Abdouelleil A."/>
            <person name="Abdulkadir J."/>
            <person name="Abebe A."/>
            <person name="Abera B."/>
            <person name="Abreu J."/>
            <person name="Acer S.C."/>
            <person name="Aftuck L."/>
            <person name="Alexander A."/>
            <person name="An P."/>
            <person name="Anderson E."/>
            <person name="Anderson S."/>
            <person name="Arachi H."/>
            <person name="Azer M."/>
            <person name="Bachantsang P."/>
            <person name="Barry A."/>
            <person name="Bayul T."/>
            <person name="Berlin A."/>
            <person name="Bessette D."/>
            <person name="Bloom T."/>
            <person name="Blye J."/>
            <person name="Boguslavskiy L."/>
            <person name="Bonnet C."/>
            <person name="Boukhgalter B."/>
            <person name="Bourzgui I."/>
            <person name="Brown A."/>
            <person name="Cahill P."/>
            <person name="Channer S."/>
            <person name="Cheshatsang Y."/>
            <person name="Chuda L."/>
            <person name="Citroen M."/>
            <person name="Collymore A."/>
            <person name="Cooke P."/>
            <person name="Costello M."/>
            <person name="D'Aco K."/>
            <person name="Daza R."/>
            <person name="De Haan G."/>
            <person name="DeGray S."/>
            <person name="DeMaso C."/>
            <person name="Dhargay N."/>
            <person name="Dooley K."/>
            <person name="Dooley E."/>
            <person name="Doricent M."/>
            <person name="Dorje P."/>
            <person name="Dorjee K."/>
            <person name="Dupes A."/>
            <person name="Elong R."/>
            <person name="Falk J."/>
            <person name="Farina A."/>
            <person name="Faro S."/>
            <person name="Ferguson D."/>
            <person name="Fisher S."/>
            <person name="Foley C.D."/>
            <person name="Franke A."/>
            <person name="Friedrich D."/>
            <person name="Gadbois L."/>
            <person name="Gearin G."/>
            <person name="Gearin C.R."/>
            <person name="Giannoukos G."/>
            <person name="Goode T."/>
            <person name="Graham J."/>
            <person name="Grandbois E."/>
            <person name="Grewal S."/>
            <person name="Gyaltsen K."/>
            <person name="Hafez N."/>
            <person name="Hagos B."/>
            <person name="Hall J."/>
            <person name="Henson C."/>
            <person name="Hollinger A."/>
            <person name="Honan T."/>
            <person name="Huard M.D."/>
            <person name="Hughes L."/>
            <person name="Hurhula B."/>
            <person name="Husby M.E."/>
            <person name="Kamat A."/>
            <person name="Kanga B."/>
            <person name="Kashin S."/>
            <person name="Khazanovich D."/>
            <person name="Kisner P."/>
            <person name="Lance K."/>
            <person name="Lara M."/>
            <person name="Lee W."/>
            <person name="Lennon N."/>
            <person name="Letendre F."/>
            <person name="LeVine R."/>
            <person name="Lipovsky A."/>
            <person name="Liu X."/>
            <person name="Liu J."/>
            <person name="Liu S."/>
            <person name="Lokyitsang T."/>
            <person name="Lokyitsang Y."/>
            <person name="Lubonja R."/>
            <person name="Lui A."/>
            <person name="MacDonald P."/>
            <person name="Magnisalis V."/>
            <person name="Maru K."/>
            <person name="Matthews C."/>
            <person name="McCusker W."/>
            <person name="McDonough S."/>
            <person name="Mehta T."/>
            <person name="Meldrim J."/>
            <person name="Meneus L."/>
            <person name="Mihai O."/>
            <person name="Mihalev A."/>
            <person name="Mihova T."/>
            <person name="Mittelman R."/>
            <person name="Mlenga V."/>
            <person name="Montmayeur A."/>
            <person name="Mulrain L."/>
            <person name="Navidi A."/>
            <person name="Naylor J."/>
            <person name="Negash T."/>
            <person name="Nguyen T."/>
            <person name="Nguyen N."/>
            <person name="Nicol R."/>
            <person name="Norbu C."/>
            <person name="Norbu N."/>
            <person name="Novod N."/>
            <person name="O'Neill B."/>
            <person name="Osman S."/>
            <person name="Markiewicz E."/>
            <person name="Oyono O.L."/>
            <person name="Patti C."/>
            <person name="Phunkhang P."/>
            <person name="Pierre F."/>
            <person name="Priest M."/>
            <person name="Raghuraman S."/>
            <person name="Rege F."/>
            <person name="Reyes R."/>
            <person name="Rise C."/>
            <person name="Rogov P."/>
            <person name="Ross K."/>
            <person name="Ryan E."/>
            <person name="Settipalli S."/>
            <person name="Shea T."/>
            <person name="Sherpa N."/>
            <person name="Shi L."/>
            <person name="Shih D."/>
            <person name="Sparrow T."/>
            <person name="Spaulding J."/>
            <person name="Stalker J."/>
            <person name="Stange-Thomann N."/>
            <person name="Stavropoulos S."/>
            <person name="Stone C."/>
            <person name="Strader C."/>
            <person name="Tesfaye S."/>
            <person name="Thomson T."/>
            <person name="Thoulutsang Y."/>
            <person name="Thoulutsang D."/>
            <person name="Topham K."/>
            <person name="Topping I."/>
            <person name="Tsamla T."/>
            <person name="Vassiliev H."/>
            <person name="Vo A."/>
            <person name="Wangchuk T."/>
            <person name="Wangdi T."/>
            <person name="Weiand M."/>
            <person name="Wilkinson J."/>
            <person name="Wilson A."/>
            <person name="Yadav S."/>
            <person name="Young G."/>
            <person name="Yu Q."/>
            <person name="Zembek L."/>
            <person name="Zhong D."/>
            <person name="Zimmer A."/>
            <person name="Zwirko Z."/>
            <person name="Jaffe D.B."/>
            <person name="Alvarez P."/>
            <person name="Brockman W."/>
            <person name="Butler J."/>
            <person name="Chin C."/>
            <person name="Gnerre S."/>
            <person name="Grabherr M."/>
            <person name="Kleber M."/>
            <person name="Mauceli E."/>
            <person name="MacCallum I."/>
        </authorList>
    </citation>
    <scope>NUCLEOTIDE SEQUENCE [LARGE SCALE GENOMIC DNA]</scope>
    <source>
        <strain evidence="15 16">TSC#14021-0224.01</strain>
    </source>
</reference>
<dbReference type="Proteomes" id="UP000008711">
    <property type="component" value="Unassembled WGS sequence"/>
</dbReference>
<dbReference type="PANTHER" id="PTHR11085">
    <property type="entry name" value="NAD-DEPENDENT PROTEIN DEACYLASE SIRTUIN-5, MITOCHONDRIAL-RELATED"/>
    <property type="match status" value="1"/>
</dbReference>
<dbReference type="AlphaFoldDB" id="B3NYZ6"/>
<dbReference type="PANTHER" id="PTHR11085:SF6">
    <property type="entry name" value="NAD-DEPENDENT PROTEIN DEACETYLASE SIRTUIN-2"/>
    <property type="match status" value="1"/>
</dbReference>
<dbReference type="InterPro" id="IPR026591">
    <property type="entry name" value="Sirtuin_cat_small_dom_sf"/>
</dbReference>
<protein>
    <recommendedName>
        <fullName evidence="8">NAD-dependent protein deacetylase</fullName>
        <ecNumber evidence="8">2.3.1.286</ecNumber>
    </recommendedName>
</protein>
<comment type="catalytic activity">
    <reaction evidence="6">
        <text>N(6)-hexadecanoyl-L-lysyl-[protein] + NAD(+) + H2O = 2''-O-hexadecanoyl-ADP-D-ribose + nicotinamide + L-lysyl-[protein]</text>
        <dbReference type="Rhea" id="RHEA:70563"/>
        <dbReference type="Rhea" id="RHEA-COMP:9752"/>
        <dbReference type="Rhea" id="RHEA-COMP:14175"/>
        <dbReference type="ChEBI" id="CHEBI:15377"/>
        <dbReference type="ChEBI" id="CHEBI:17154"/>
        <dbReference type="ChEBI" id="CHEBI:29969"/>
        <dbReference type="ChEBI" id="CHEBI:57540"/>
        <dbReference type="ChEBI" id="CHEBI:138936"/>
        <dbReference type="ChEBI" id="CHEBI:189673"/>
    </reaction>
    <physiologicalReaction direction="left-to-right" evidence="6">
        <dbReference type="Rhea" id="RHEA:70564"/>
    </physiologicalReaction>
</comment>
<evidence type="ECO:0000256" key="7">
    <source>
        <dbReference type="ARBA" id="ARBA00048905"/>
    </source>
</evidence>
<reference evidence="15 16" key="2">
    <citation type="journal article" date="2008" name="Bioinformatics">
        <title>Assembly reconciliation.</title>
        <authorList>
            <person name="Zimin A.V."/>
            <person name="Smith D.R."/>
            <person name="Sutton G."/>
            <person name="Yorke J.A."/>
        </authorList>
    </citation>
    <scope>NUCLEOTIDE SEQUENCE [LARGE SCALE GENOMIC DNA]</scope>
    <source>
        <strain evidence="15 16">TSC#14021-0224.01</strain>
    </source>
</reference>
<dbReference type="SMR" id="B3NYZ6"/>
<feature type="binding site" evidence="10">
    <location>
        <begin position="168"/>
        <end position="171"/>
    </location>
    <ligand>
        <name>NAD(+)</name>
        <dbReference type="ChEBI" id="CHEBI:57540"/>
    </ligand>
</feature>
<evidence type="ECO:0000256" key="5">
    <source>
        <dbReference type="ARBA" id="ARBA00023027"/>
    </source>
</evidence>
<feature type="binding site" evidence="11 12">
    <location>
        <position position="196"/>
    </location>
    <ligand>
        <name>Zn(2+)</name>
        <dbReference type="ChEBI" id="CHEBI:29105"/>
    </ligand>
</feature>
<dbReference type="PhylomeDB" id="B3NYZ6"/>
<dbReference type="GO" id="GO:0017136">
    <property type="term" value="F:histone deacetylase activity, NAD-dependent"/>
    <property type="evidence" value="ECO:0007669"/>
    <property type="project" value="InterPro"/>
</dbReference>
<evidence type="ECO:0000256" key="11">
    <source>
        <dbReference type="PIRSR" id="PIRSR037938-3"/>
    </source>
</evidence>
<dbReference type="InterPro" id="IPR017328">
    <property type="entry name" value="Sirtuin_class_I"/>
</dbReference>
<dbReference type="GO" id="GO:0008270">
    <property type="term" value="F:zinc ion binding"/>
    <property type="evidence" value="ECO:0007669"/>
    <property type="project" value="UniProtKB-UniRule"/>
</dbReference>
<feature type="binding site" evidence="10">
    <location>
        <begin position="96"/>
        <end position="98"/>
    </location>
    <ligand>
        <name>NAD(+)</name>
        <dbReference type="ChEBI" id="CHEBI:57540"/>
    </ligand>
</feature>
<proteinExistence type="inferred from homology"/>
<feature type="compositionally biased region" description="Basic and acidic residues" evidence="13">
    <location>
        <begin position="1"/>
        <end position="12"/>
    </location>
</feature>
<feature type="active site" description="Proton acceptor" evidence="9 12">
    <location>
        <position position="188"/>
    </location>
</feature>
<dbReference type="EMBL" id="CH954181">
    <property type="protein sequence ID" value="EDV48399.1"/>
    <property type="molecule type" value="Genomic_DNA"/>
</dbReference>
<dbReference type="Gene3D" id="3.40.50.1220">
    <property type="entry name" value="TPP-binding domain"/>
    <property type="match status" value="1"/>
</dbReference>
<dbReference type="Pfam" id="PF02146">
    <property type="entry name" value="SIR2"/>
    <property type="match status" value="1"/>
</dbReference>
<gene>
    <name evidence="15" type="primary">Dere\GG23867</name>
    <name evidence="15" type="ORF">Dere_GG23867</name>
</gene>
<feature type="region of interest" description="Disordered" evidence="13">
    <location>
        <begin position="345"/>
        <end position="385"/>
    </location>
</feature>
<comment type="catalytic activity">
    <reaction evidence="7">
        <text>N(6)-tetradecanoyl-L-lysyl-[protein] + NAD(+) + H2O = 2''-O-tetradecanoyl-ADP-D-ribose + nicotinamide + L-lysyl-[protein]</text>
        <dbReference type="Rhea" id="RHEA:70567"/>
        <dbReference type="Rhea" id="RHEA-COMP:9752"/>
        <dbReference type="Rhea" id="RHEA-COMP:15437"/>
        <dbReference type="ChEBI" id="CHEBI:15377"/>
        <dbReference type="ChEBI" id="CHEBI:17154"/>
        <dbReference type="ChEBI" id="CHEBI:29969"/>
        <dbReference type="ChEBI" id="CHEBI:57540"/>
        <dbReference type="ChEBI" id="CHEBI:141129"/>
        <dbReference type="ChEBI" id="CHEBI:189674"/>
    </reaction>
    <physiologicalReaction direction="left-to-right" evidence="7">
        <dbReference type="Rhea" id="RHEA:70568"/>
    </physiologicalReaction>
</comment>
<feature type="domain" description="Deacetylase sirtuin-type" evidence="14">
    <location>
        <begin position="58"/>
        <end position="336"/>
    </location>
</feature>
<dbReference type="GO" id="GO:0140773">
    <property type="term" value="F:NAD-dependent protein demyristoylase activity"/>
    <property type="evidence" value="ECO:0007669"/>
    <property type="project" value="RHEA"/>
</dbReference>
<dbReference type="KEGG" id="der:6553774"/>
<evidence type="ECO:0000256" key="8">
    <source>
        <dbReference type="PIRNR" id="PIRNR037938"/>
    </source>
</evidence>
<sequence>MGDSDKKKEEHLTTSSNSSSSDEGEAPDATMDMIRRFFANTLNLGGSTDAKADIKVEKVIPDLTFDGLAEHWREHGFRKIVTMVGAGISTSAGIPDFRSPGSGLYSNLKKYKLPHPTAIFDLDYFEKNPAPFFALAKELYPGSFIPTPAHYFVRLLNDKGLLQRHYTQNIDTLDRLTGLPEEKIIEAHGSFHTNHCIKCRREYDMAWMKAEIFADRLPKCKKCNGVVKPDIVFFGENLPQRFYTSPDEDFRDCDLLIIMGTSLEVQPFASLMQRPGPRCLRLLINRDAVGQASFVPFMDPHERSLLFDRPNNTRDVAFLGDCDAGVMALAEALGWEEELQQLITSERKKLSGSQNSEEQQEDKEKPHSGPGEKASGSREKKDASL</sequence>
<dbReference type="OrthoDB" id="420264at2759"/>
<feature type="binding site" evidence="10">
    <location>
        <begin position="261"/>
        <end position="262"/>
    </location>
    <ligand>
        <name>NAD(+)</name>
        <dbReference type="ChEBI" id="CHEBI:57540"/>
    </ligand>
</feature>
<evidence type="ECO:0000256" key="4">
    <source>
        <dbReference type="ARBA" id="ARBA00022833"/>
    </source>
</evidence>
<evidence type="ECO:0000256" key="1">
    <source>
        <dbReference type="ARBA" id="ARBA00006924"/>
    </source>
</evidence>
<dbReference type="InterPro" id="IPR050134">
    <property type="entry name" value="NAD-dep_sirtuin_deacylases"/>
</dbReference>
<dbReference type="CDD" id="cd01408">
    <property type="entry name" value="SIRT1"/>
    <property type="match status" value="1"/>
</dbReference>
<evidence type="ECO:0000259" key="14">
    <source>
        <dbReference type="PROSITE" id="PS50305"/>
    </source>
</evidence>
<keyword evidence="5 8" id="KW-0520">NAD</keyword>
<evidence type="ECO:0000256" key="12">
    <source>
        <dbReference type="PROSITE-ProRule" id="PRU00236"/>
    </source>
</evidence>
<dbReference type="GO" id="GO:0005634">
    <property type="term" value="C:nucleus"/>
    <property type="evidence" value="ECO:0007669"/>
    <property type="project" value="TreeGrafter"/>
</dbReference>
<feature type="binding site" evidence="11 12">
    <location>
        <position position="199"/>
    </location>
    <ligand>
        <name>Zn(2+)</name>
        <dbReference type="ChEBI" id="CHEBI:29105"/>
    </ligand>
</feature>
<dbReference type="EC" id="2.3.1.286" evidence="8"/>
<keyword evidence="16" id="KW-1185">Reference proteome</keyword>
<keyword evidence="4 8" id="KW-0862">Zinc</keyword>
<feature type="binding site" evidence="11 12">
    <location>
        <position position="223"/>
    </location>
    <ligand>
        <name>Zn(2+)</name>
        <dbReference type="ChEBI" id="CHEBI:29105"/>
    </ligand>
</feature>
<evidence type="ECO:0000313" key="16">
    <source>
        <dbReference type="Proteomes" id="UP000008711"/>
    </source>
</evidence>
<evidence type="ECO:0000256" key="10">
    <source>
        <dbReference type="PIRSR" id="PIRSR037938-2"/>
    </source>
</evidence>
<dbReference type="InterPro" id="IPR029035">
    <property type="entry name" value="DHS-like_NAD/FAD-binding_dom"/>
</dbReference>
<name>B3NYZ6_DROER</name>
<feature type="binding site" evidence="11 12">
    <location>
        <position position="220"/>
    </location>
    <ligand>
        <name>Zn(2+)</name>
        <dbReference type="ChEBI" id="CHEBI:29105"/>
    </ligand>
</feature>
<dbReference type="HOGENOM" id="CLU_023643_7_4_1"/>
<comment type="catalytic activity">
    <reaction evidence="8">
        <text>N(6)-acetyl-L-lysyl-[protein] + NAD(+) + H2O = 2''-O-acetyl-ADP-D-ribose + nicotinamide + L-lysyl-[protein]</text>
        <dbReference type="Rhea" id="RHEA:43636"/>
        <dbReference type="Rhea" id="RHEA-COMP:9752"/>
        <dbReference type="Rhea" id="RHEA-COMP:10731"/>
        <dbReference type="ChEBI" id="CHEBI:15377"/>
        <dbReference type="ChEBI" id="CHEBI:17154"/>
        <dbReference type="ChEBI" id="CHEBI:29969"/>
        <dbReference type="ChEBI" id="CHEBI:57540"/>
        <dbReference type="ChEBI" id="CHEBI:61930"/>
        <dbReference type="ChEBI" id="CHEBI:83767"/>
        <dbReference type="EC" id="2.3.1.286"/>
    </reaction>
</comment>
<dbReference type="Gene3D" id="3.30.1600.10">
    <property type="entry name" value="SIR2/SIRT2 'Small Domain"/>
    <property type="match status" value="1"/>
</dbReference>
<comment type="cofactor">
    <cofactor evidence="11">
        <name>Zn(2+)</name>
        <dbReference type="ChEBI" id="CHEBI:29105"/>
    </cofactor>
    <text evidence="11">Binds 1 zinc ion per subunit.</text>
</comment>
<feature type="binding site" evidence="10">
    <location>
        <begin position="86"/>
        <end position="90"/>
    </location>
    <ligand>
        <name>NAD(+)</name>
        <dbReference type="ChEBI" id="CHEBI:57540"/>
    </ligand>
</feature>
<comment type="similarity">
    <text evidence="1 8">Belongs to the sirtuin family. Class I subfamily.</text>
</comment>
<dbReference type="PROSITE" id="PS50305">
    <property type="entry name" value="SIRTUIN"/>
    <property type="match status" value="1"/>
</dbReference>
<accession>B3NYZ6</accession>
<evidence type="ECO:0000256" key="3">
    <source>
        <dbReference type="ARBA" id="ARBA00022723"/>
    </source>
</evidence>
<feature type="compositionally biased region" description="Basic and acidic residues" evidence="13">
    <location>
        <begin position="375"/>
        <end position="385"/>
    </location>
</feature>
<evidence type="ECO:0000313" key="15">
    <source>
        <dbReference type="EMBL" id="EDV48399.1"/>
    </source>
</evidence>
<evidence type="ECO:0000256" key="13">
    <source>
        <dbReference type="SAM" id="MobiDB-lite"/>
    </source>
</evidence>
<dbReference type="InterPro" id="IPR003000">
    <property type="entry name" value="Sirtuin"/>
</dbReference>
<feature type="region of interest" description="Disordered" evidence="13">
    <location>
        <begin position="1"/>
        <end position="27"/>
    </location>
</feature>
<evidence type="ECO:0000256" key="9">
    <source>
        <dbReference type="PIRSR" id="PIRSR037938-1"/>
    </source>
</evidence>
<dbReference type="GO" id="GO:0070403">
    <property type="term" value="F:NAD+ binding"/>
    <property type="evidence" value="ECO:0007669"/>
    <property type="project" value="UniProtKB-UniRule"/>
</dbReference>
<keyword evidence="2 8" id="KW-0808">Transferase</keyword>
<feature type="binding site" evidence="10">
    <location>
        <position position="322"/>
    </location>
    <ligand>
        <name>NAD(+)</name>
        <dbReference type="ChEBI" id="CHEBI:57540"/>
    </ligand>
</feature>
<evidence type="ECO:0000256" key="6">
    <source>
        <dbReference type="ARBA" id="ARBA00048378"/>
    </source>
</evidence>
<dbReference type="OMA" id="ATHSCID"/>
<evidence type="ECO:0000256" key="2">
    <source>
        <dbReference type="ARBA" id="ARBA00022679"/>
    </source>
</evidence>